<protein>
    <submittedName>
        <fullName evidence="1">Uncharacterized protein</fullName>
    </submittedName>
</protein>
<reference evidence="1 2" key="1">
    <citation type="submission" date="2023-02" db="EMBL/GenBank/DDBJ databases">
        <title>LHISI_Scaffold_Assembly.</title>
        <authorList>
            <person name="Stuart O.P."/>
            <person name="Cleave R."/>
            <person name="Magrath M.J.L."/>
            <person name="Mikheyev A.S."/>
        </authorList>
    </citation>
    <scope>NUCLEOTIDE SEQUENCE [LARGE SCALE GENOMIC DNA]</scope>
    <source>
        <strain evidence="1">Daus_M_001</strain>
        <tissue evidence="1">Leg muscle</tissue>
    </source>
</reference>
<dbReference type="EMBL" id="JARBHB010000009">
    <property type="protein sequence ID" value="KAJ8875707.1"/>
    <property type="molecule type" value="Genomic_DNA"/>
</dbReference>
<organism evidence="1 2">
    <name type="scientific">Dryococelus australis</name>
    <dbReference type="NCBI Taxonomy" id="614101"/>
    <lineage>
        <taxon>Eukaryota</taxon>
        <taxon>Metazoa</taxon>
        <taxon>Ecdysozoa</taxon>
        <taxon>Arthropoda</taxon>
        <taxon>Hexapoda</taxon>
        <taxon>Insecta</taxon>
        <taxon>Pterygota</taxon>
        <taxon>Neoptera</taxon>
        <taxon>Polyneoptera</taxon>
        <taxon>Phasmatodea</taxon>
        <taxon>Verophasmatodea</taxon>
        <taxon>Anareolatae</taxon>
        <taxon>Phasmatidae</taxon>
        <taxon>Eurycanthinae</taxon>
        <taxon>Dryococelus</taxon>
    </lineage>
</organism>
<keyword evidence="2" id="KW-1185">Reference proteome</keyword>
<dbReference type="Proteomes" id="UP001159363">
    <property type="component" value="Chromosome 8"/>
</dbReference>
<proteinExistence type="predicted"/>
<sequence length="604" mass="69880">MVDVLRSHISSGAIDLQSVRKKNDTLRQITKEDFRTLHNSPQLIIATNELTLMSRVYRGLSSLACCQLNPRNTWGSRNRERLWGRVKRSSSWPDQPDWDVKYDGDDWNSLTSFDRLREEKKDYHSQFPDALVILQFSVVGSLGCCENALRQHCAHPARPWGNDLPYTCKPEMLDSLKCRFCDIDLIIFAEGTLDRFNYESIPGDHVHPYMMIIFPREDRIVQHDYAPCHTTAWLQTAVDTYHNLTESLPARLAAVRAVKGGRFRSGFRENYIFPRSVCHGRCDLGAARSFIGTGNSISLLHAGNDGTKTSEALTVGLFDLPVISLLCFGNERRSLVSGADLRWAFCSRGSAFESWKRKDMPEFGPPARPGRRRQLILVAARLCTHSYENIWLSSANTQLIIRRLMFLARHQDAAGYARSYLSRRHPAAQRYRLMFLAWHHDAAGYARSYLYRRHPAAQRYRLMFLARHHDAAGYARSYLYRRHPAAQRYRLMFLAWHHDAAGYARSYLYRRHPAAKRYRLMFLARHHDAAGYARSYLYRRHPAAQRYRLMFLAWHHDAAGYARSYLSRRHPAAQRYRQIHPPAVVALTLVYCSMPVASSNKLNK</sequence>
<accession>A0ABQ9GUL9</accession>
<comment type="caution">
    <text evidence="1">The sequence shown here is derived from an EMBL/GenBank/DDBJ whole genome shotgun (WGS) entry which is preliminary data.</text>
</comment>
<evidence type="ECO:0000313" key="1">
    <source>
        <dbReference type="EMBL" id="KAJ8875707.1"/>
    </source>
</evidence>
<gene>
    <name evidence="1" type="ORF">PR048_023606</name>
</gene>
<evidence type="ECO:0000313" key="2">
    <source>
        <dbReference type="Proteomes" id="UP001159363"/>
    </source>
</evidence>
<name>A0ABQ9GUL9_9NEOP</name>